<name>A0A1F6VJZ2_9BACT</name>
<evidence type="ECO:0000313" key="2">
    <source>
        <dbReference type="Proteomes" id="UP000178059"/>
    </source>
</evidence>
<reference evidence="1 2" key="1">
    <citation type="journal article" date="2016" name="Nat. Commun.">
        <title>Thousands of microbial genomes shed light on interconnected biogeochemical processes in an aquifer system.</title>
        <authorList>
            <person name="Anantharaman K."/>
            <person name="Brown C.T."/>
            <person name="Hug L.A."/>
            <person name="Sharon I."/>
            <person name="Castelle C.J."/>
            <person name="Probst A.J."/>
            <person name="Thomas B.C."/>
            <person name="Singh A."/>
            <person name="Wilkins M.J."/>
            <person name="Karaoz U."/>
            <person name="Brodie E.L."/>
            <person name="Williams K.H."/>
            <person name="Hubbard S.S."/>
            <person name="Banfield J.F."/>
        </authorList>
    </citation>
    <scope>NUCLEOTIDE SEQUENCE [LARGE SCALE GENOMIC DNA]</scope>
</reference>
<comment type="caution">
    <text evidence="1">The sequence shown here is derived from an EMBL/GenBank/DDBJ whole genome shotgun (WGS) entry which is preliminary data.</text>
</comment>
<accession>A0A1F6VJZ2</accession>
<organism evidence="1 2">
    <name type="scientific">Candidatus Nomurabacteria bacterium RIFCSPHIGHO2_01_FULL_42_16</name>
    <dbReference type="NCBI Taxonomy" id="1801743"/>
    <lineage>
        <taxon>Bacteria</taxon>
        <taxon>Candidatus Nomuraibacteriota</taxon>
    </lineage>
</organism>
<dbReference type="AlphaFoldDB" id="A0A1F6VJZ2"/>
<dbReference type="Proteomes" id="UP000178059">
    <property type="component" value="Unassembled WGS sequence"/>
</dbReference>
<protein>
    <submittedName>
        <fullName evidence="1">Uncharacterized protein</fullName>
    </submittedName>
</protein>
<evidence type="ECO:0000313" key="1">
    <source>
        <dbReference type="EMBL" id="OGI69825.1"/>
    </source>
</evidence>
<proteinExistence type="predicted"/>
<gene>
    <name evidence="1" type="ORF">A2824_01550</name>
</gene>
<sequence length="149" mass="17482">MERLEKLLIRSRIFDYFRMNGNVHKELQKAVYKITTDSLLAPLSEKHKLFLLHKHWHQPDPNGYTEGQNLPLIEVLINDACFFSMASPKFPLSTKFSIGNIKLFTGLESEEVLSTYVHEINEIWQKEKLAKIEYENQTLKFEIILKTNS</sequence>
<dbReference type="EMBL" id="MFTT01000019">
    <property type="protein sequence ID" value="OGI69825.1"/>
    <property type="molecule type" value="Genomic_DNA"/>
</dbReference>